<evidence type="ECO:0000256" key="2">
    <source>
        <dbReference type="ARBA" id="ARBA00004141"/>
    </source>
</evidence>
<dbReference type="Gene3D" id="1.10.287.130">
    <property type="match status" value="1"/>
</dbReference>
<dbReference type="InterPro" id="IPR036097">
    <property type="entry name" value="HisK_dim/P_sf"/>
</dbReference>
<dbReference type="Pfam" id="PF08447">
    <property type="entry name" value="PAS_3"/>
    <property type="match status" value="1"/>
</dbReference>
<dbReference type="InterPro" id="IPR005467">
    <property type="entry name" value="His_kinase_dom"/>
</dbReference>
<evidence type="ECO:0000313" key="17">
    <source>
        <dbReference type="EMBL" id="USR91984.1"/>
    </source>
</evidence>
<dbReference type="Pfam" id="PF13426">
    <property type="entry name" value="PAS_9"/>
    <property type="match status" value="1"/>
</dbReference>
<dbReference type="SMART" id="SM00387">
    <property type="entry name" value="HATPase_c"/>
    <property type="match status" value="1"/>
</dbReference>
<dbReference type="InterPro" id="IPR000014">
    <property type="entry name" value="PAS"/>
</dbReference>
<evidence type="ECO:0000256" key="3">
    <source>
        <dbReference type="ARBA" id="ARBA00006402"/>
    </source>
</evidence>
<evidence type="ECO:0000256" key="10">
    <source>
        <dbReference type="ARBA" id="ARBA00022989"/>
    </source>
</evidence>
<dbReference type="CDD" id="cd00082">
    <property type="entry name" value="HisKA"/>
    <property type="match status" value="1"/>
</dbReference>
<dbReference type="InterPro" id="IPR013655">
    <property type="entry name" value="PAS_fold_3"/>
</dbReference>
<keyword evidence="18" id="KW-1185">Reference proteome</keyword>
<dbReference type="EMBL" id="CP098611">
    <property type="protein sequence ID" value="USR91984.1"/>
    <property type="molecule type" value="Genomic_DNA"/>
</dbReference>
<dbReference type="Pfam" id="PF02518">
    <property type="entry name" value="HATPase_c"/>
    <property type="match status" value="1"/>
</dbReference>
<gene>
    <name evidence="17" type="ORF">NEA10_04465</name>
</gene>
<dbReference type="PROSITE" id="PS50109">
    <property type="entry name" value="HIS_KIN"/>
    <property type="match status" value="1"/>
</dbReference>
<dbReference type="InterPro" id="IPR050351">
    <property type="entry name" value="BphY/WalK/GraS-like"/>
</dbReference>
<proteinExistence type="inferred from homology"/>
<dbReference type="InterPro" id="IPR003661">
    <property type="entry name" value="HisK_dim/P_dom"/>
</dbReference>
<dbReference type="NCBIfam" id="TIGR00229">
    <property type="entry name" value="sensory_box"/>
    <property type="match status" value="1"/>
</dbReference>
<dbReference type="InterPro" id="IPR000700">
    <property type="entry name" value="PAS-assoc_C"/>
</dbReference>
<keyword evidence="10" id="KW-1133">Transmembrane helix</keyword>
<dbReference type="PROSITE" id="PS50046">
    <property type="entry name" value="PHYTOCHROME_2"/>
    <property type="match status" value="1"/>
</dbReference>
<feature type="domain" description="Phytochrome chromophore attachment site" evidence="13">
    <location>
        <begin position="256"/>
        <end position="404"/>
    </location>
</feature>
<dbReference type="PROSITE" id="PS50112">
    <property type="entry name" value="PAS"/>
    <property type="match status" value="2"/>
</dbReference>
<dbReference type="SUPFAM" id="SSF55781">
    <property type="entry name" value="GAF domain-like"/>
    <property type="match status" value="2"/>
</dbReference>
<comment type="similarity">
    <text evidence="3">In the N-terminal section; belongs to the phytochrome family.</text>
</comment>
<dbReference type="Gene3D" id="3.30.450.40">
    <property type="match status" value="2"/>
</dbReference>
<feature type="domain" description="Histidine kinase" evidence="14">
    <location>
        <begin position="616"/>
        <end position="855"/>
    </location>
</feature>
<evidence type="ECO:0000256" key="1">
    <source>
        <dbReference type="ARBA" id="ARBA00000085"/>
    </source>
</evidence>
<keyword evidence="11" id="KW-0902">Two-component regulatory system</keyword>
<reference evidence="17" key="1">
    <citation type="submission" date="2022-06" db="EMBL/GenBank/DDBJ databases">
        <title>Genome sequence of Phormidium yuhuli AB48 isolated from an industrial photobioreactor environment.</title>
        <authorList>
            <person name="Qiu Y."/>
            <person name="Noonan A.J.C."/>
            <person name="Dofher K."/>
            <person name="Koch M."/>
            <person name="Kieft B."/>
            <person name="Lin X."/>
            <person name="Ziels R.M."/>
            <person name="Hallam S.J."/>
        </authorList>
    </citation>
    <scope>NUCLEOTIDE SEQUENCE</scope>
    <source>
        <strain evidence="17">AB48</strain>
    </source>
</reference>
<dbReference type="Pfam" id="PF01590">
    <property type="entry name" value="GAF"/>
    <property type="match status" value="2"/>
</dbReference>
<sequence length="864" mass="98874">MNPLSSTFLWLNSKGRIVSIHPGVGQTLGYPVPDLLDKPISKLIPPWTTAVWTEHWAKLMAGETVEVMVRRRPGRGKLRSVQVTLSPLILEQKTYGFVQLEDYGTSEREFSQFRQLVDNASDTLYSYRLGSDAGFEYLSPSIERLMGYPPHAYYQNRELLLSQVHPDDLPRFQGLLEGKTVTDSPLSLRWFHRNGHLVWTEQQDTFVYSPLGEAIAIEGVIRDITKRHEAELALRQQAERERLVSAIAQRIRQSLNLEEILQTTVSEVRHFLDSDRVLIYRFDANPAEVPNCHGIVVVESVDRLWKPMLNHQIPLSHQDSPELQRYLNGRSYLINDSSQETDPTIQALLNPFQIKSSLIVPILLQSSEGLDHGCLWGLLVAHQCRQERHWQSLEVELLQQLATQVAIAIQQSHLFEQVQQQGEVLEKEIRERTQQLQQAIEFDAMLKRITDKVRDSLDESQIVQTAVREVAVVLGVGSCNAALYDLDQGTSTICYEYTNFIPASQGRVSQMGNFPELYTQLMDGCYFQFCSLIPNPVRGRVAMLASPLFDNQGVLGDLWLVHHAEYEFTDLEIRLVQQVANQCAIAIRQARLYQAAQTQVAELEKLNRLKDDFLSAVSHELRTPIANMKLAIEMLKLFAPQEDDNPEPKMVDSAQVMRIQRYLNILNTECTREEELVEDLLDLQRLENNAYLISMSLINLNEWIPTLTRPFYTRVSDREQGLHVDCPKNLPPFVCDRLNLERILVELLNNACKYTATRGDIHLQVRQCEIPGEDNFQLREGIEFSIRNQASIPPEELPKIFDKFYRIPNADPWKQGGTGLGLALIEKLVFQLQGQIGVESAEGWTTFRVVFPNQRQELNFELNA</sequence>
<dbReference type="SMART" id="SM00388">
    <property type="entry name" value="HisKA"/>
    <property type="match status" value="1"/>
</dbReference>
<name>A0ABY5ARY7_9CYAN</name>
<dbReference type="EC" id="2.7.13.3" evidence="4"/>
<dbReference type="SUPFAM" id="SSF55785">
    <property type="entry name" value="PYP-like sensor domain (PAS domain)"/>
    <property type="match status" value="2"/>
</dbReference>
<dbReference type="CDD" id="cd00130">
    <property type="entry name" value="PAS"/>
    <property type="match status" value="1"/>
</dbReference>
<dbReference type="PANTHER" id="PTHR42878:SF7">
    <property type="entry name" value="SENSOR HISTIDINE KINASE GLRK"/>
    <property type="match status" value="1"/>
</dbReference>
<feature type="domain" description="PAS" evidence="15">
    <location>
        <begin position="109"/>
        <end position="177"/>
    </location>
</feature>
<evidence type="ECO:0000256" key="9">
    <source>
        <dbReference type="ARBA" id="ARBA00022840"/>
    </source>
</evidence>
<keyword evidence="6" id="KW-0812">Transmembrane</keyword>
<keyword evidence="9" id="KW-0067">ATP-binding</keyword>
<dbReference type="InterPro" id="IPR036890">
    <property type="entry name" value="HATPase_C_sf"/>
</dbReference>
<protein>
    <recommendedName>
        <fullName evidence="4">histidine kinase</fullName>
        <ecNumber evidence="4">2.7.13.3</ecNumber>
    </recommendedName>
</protein>
<dbReference type="InterPro" id="IPR003594">
    <property type="entry name" value="HATPase_dom"/>
</dbReference>
<evidence type="ECO:0000256" key="11">
    <source>
        <dbReference type="ARBA" id="ARBA00023012"/>
    </source>
</evidence>
<feature type="domain" description="PAS" evidence="15">
    <location>
        <begin position="1"/>
        <end position="46"/>
    </location>
</feature>
<dbReference type="SUPFAM" id="SSF47384">
    <property type="entry name" value="Homodimeric domain of signal transducing histidine kinase"/>
    <property type="match status" value="1"/>
</dbReference>
<dbReference type="SMART" id="SM00065">
    <property type="entry name" value="GAF"/>
    <property type="match status" value="2"/>
</dbReference>
<keyword evidence="5" id="KW-0808">Transferase</keyword>
<accession>A0ABY5ARY7</accession>
<dbReference type="SUPFAM" id="SSF55874">
    <property type="entry name" value="ATPase domain of HSP90 chaperone/DNA topoisomerase II/histidine kinase"/>
    <property type="match status" value="1"/>
</dbReference>
<keyword evidence="7" id="KW-0547">Nucleotide-binding</keyword>
<dbReference type="RefSeq" id="WP_252664063.1">
    <property type="nucleotide sequence ID" value="NZ_CP098611.1"/>
</dbReference>
<dbReference type="SMART" id="SM00091">
    <property type="entry name" value="PAS"/>
    <property type="match status" value="1"/>
</dbReference>
<evidence type="ECO:0000256" key="8">
    <source>
        <dbReference type="ARBA" id="ARBA00022777"/>
    </source>
</evidence>
<evidence type="ECO:0000256" key="7">
    <source>
        <dbReference type="ARBA" id="ARBA00022741"/>
    </source>
</evidence>
<dbReference type="Proteomes" id="UP001056708">
    <property type="component" value="Chromosome"/>
</dbReference>
<keyword evidence="12" id="KW-0472">Membrane</keyword>
<evidence type="ECO:0000256" key="12">
    <source>
        <dbReference type="ARBA" id="ARBA00023136"/>
    </source>
</evidence>
<keyword evidence="8" id="KW-0418">Kinase</keyword>
<dbReference type="Gene3D" id="3.30.565.10">
    <property type="entry name" value="Histidine kinase-like ATPase, C-terminal domain"/>
    <property type="match status" value="1"/>
</dbReference>
<evidence type="ECO:0000259" key="14">
    <source>
        <dbReference type="PROSITE" id="PS50109"/>
    </source>
</evidence>
<evidence type="ECO:0000259" key="15">
    <source>
        <dbReference type="PROSITE" id="PS50112"/>
    </source>
</evidence>
<dbReference type="PANTHER" id="PTHR42878">
    <property type="entry name" value="TWO-COMPONENT HISTIDINE KINASE"/>
    <property type="match status" value="1"/>
</dbReference>
<dbReference type="InterPro" id="IPR035965">
    <property type="entry name" value="PAS-like_dom_sf"/>
</dbReference>
<comment type="subcellular location">
    <subcellularLocation>
        <location evidence="2">Membrane</location>
        <topology evidence="2">Multi-pass membrane protein</topology>
    </subcellularLocation>
</comment>
<feature type="domain" description="PAC" evidence="16">
    <location>
        <begin position="184"/>
        <end position="236"/>
    </location>
</feature>
<dbReference type="Gene3D" id="3.30.450.20">
    <property type="entry name" value="PAS domain"/>
    <property type="match status" value="2"/>
</dbReference>
<evidence type="ECO:0000259" key="13">
    <source>
        <dbReference type="PROSITE" id="PS50046"/>
    </source>
</evidence>
<dbReference type="InterPro" id="IPR016132">
    <property type="entry name" value="Phyto_chromo_attachment"/>
</dbReference>
<organism evidence="17 18">
    <name type="scientific">Phormidium yuhuli AB48</name>
    <dbReference type="NCBI Taxonomy" id="2940671"/>
    <lineage>
        <taxon>Bacteria</taxon>
        <taxon>Bacillati</taxon>
        <taxon>Cyanobacteriota</taxon>
        <taxon>Cyanophyceae</taxon>
        <taxon>Oscillatoriophycideae</taxon>
        <taxon>Oscillatoriales</taxon>
        <taxon>Oscillatoriaceae</taxon>
        <taxon>Phormidium</taxon>
        <taxon>Phormidium yuhuli</taxon>
    </lineage>
</organism>
<dbReference type="PROSITE" id="PS50113">
    <property type="entry name" value="PAC"/>
    <property type="match status" value="1"/>
</dbReference>
<comment type="catalytic activity">
    <reaction evidence="1">
        <text>ATP + protein L-histidine = ADP + protein N-phospho-L-histidine.</text>
        <dbReference type="EC" id="2.7.13.3"/>
    </reaction>
</comment>
<dbReference type="InterPro" id="IPR003018">
    <property type="entry name" value="GAF"/>
</dbReference>
<evidence type="ECO:0000256" key="4">
    <source>
        <dbReference type="ARBA" id="ARBA00012438"/>
    </source>
</evidence>
<dbReference type="InterPro" id="IPR029016">
    <property type="entry name" value="GAF-like_dom_sf"/>
</dbReference>
<evidence type="ECO:0000313" key="18">
    <source>
        <dbReference type="Proteomes" id="UP001056708"/>
    </source>
</evidence>
<evidence type="ECO:0000256" key="5">
    <source>
        <dbReference type="ARBA" id="ARBA00022679"/>
    </source>
</evidence>
<evidence type="ECO:0000259" key="16">
    <source>
        <dbReference type="PROSITE" id="PS50113"/>
    </source>
</evidence>
<dbReference type="Pfam" id="PF00512">
    <property type="entry name" value="HisKA"/>
    <property type="match status" value="1"/>
</dbReference>
<evidence type="ECO:0000256" key="6">
    <source>
        <dbReference type="ARBA" id="ARBA00022692"/>
    </source>
</evidence>